<sequence>MNIKNILSTSAHTLLIFLVFCSCNEKVKTKVVEPKIEFDYDFSGVDQFLAITDSLEDNVNVSEAAWDNLFETKGYKALKNNEYIKSIITLVFNPERQGRLDTLLILLDIGLKEI</sequence>
<dbReference type="Proteomes" id="UP001138894">
    <property type="component" value="Unassembled WGS sequence"/>
</dbReference>
<reference evidence="1" key="1">
    <citation type="submission" date="2021-04" db="EMBL/GenBank/DDBJ databases">
        <authorList>
            <person name="Pira H."/>
            <person name="Risdian C."/>
            <person name="Wink J."/>
        </authorList>
    </citation>
    <scope>NUCLEOTIDE SEQUENCE</scope>
    <source>
        <strain evidence="1">WHY3</strain>
    </source>
</reference>
<comment type="caution">
    <text evidence="1">The sequence shown here is derived from an EMBL/GenBank/DDBJ whole genome shotgun (WGS) entry which is preliminary data.</text>
</comment>
<protein>
    <submittedName>
        <fullName evidence="1">Uncharacterized protein</fullName>
    </submittedName>
</protein>
<evidence type="ECO:0000313" key="1">
    <source>
        <dbReference type="EMBL" id="MBV7268063.1"/>
    </source>
</evidence>
<dbReference type="RefSeq" id="WP_218544612.1">
    <property type="nucleotide sequence ID" value="NZ_JAGSPD010000002.1"/>
</dbReference>
<evidence type="ECO:0000313" key="2">
    <source>
        <dbReference type="Proteomes" id="UP001138894"/>
    </source>
</evidence>
<dbReference type="PROSITE" id="PS51257">
    <property type="entry name" value="PROKAR_LIPOPROTEIN"/>
    <property type="match status" value="1"/>
</dbReference>
<gene>
    <name evidence="1" type="ORF">KCG49_02515</name>
</gene>
<organism evidence="1 2">
    <name type="scientific">Winogradskyella luteola</name>
    <dbReference type="NCBI Taxonomy" id="2828330"/>
    <lineage>
        <taxon>Bacteria</taxon>
        <taxon>Pseudomonadati</taxon>
        <taxon>Bacteroidota</taxon>
        <taxon>Flavobacteriia</taxon>
        <taxon>Flavobacteriales</taxon>
        <taxon>Flavobacteriaceae</taxon>
        <taxon>Winogradskyella</taxon>
    </lineage>
</organism>
<proteinExistence type="predicted"/>
<name>A0A9X1F7I5_9FLAO</name>
<keyword evidence="2" id="KW-1185">Reference proteome</keyword>
<dbReference type="EMBL" id="JAGSPD010000002">
    <property type="protein sequence ID" value="MBV7268063.1"/>
    <property type="molecule type" value="Genomic_DNA"/>
</dbReference>
<dbReference type="AlphaFoldDB" id="A0A9X1F7I5"/>
<accession>A0A9X1F7I5</accession>